<comment type="caution">
    <text evidence="1">The sequence shown here is derived from an EMBL/GenBank/DDBJ whole genome shotgun (WGS) entry which is preliminary data.</text>
</comment>
<gene>
    <name evidence="1" type="ORF">L3Q82_000170</name>
</gene>
<evidence type="ECO:0000313" key="2">
    <source>
        <dbReference type="Proteomes" id="UP000831701"/>
    </source>
</evidence>
<evidence type="ECO:0000313" key="1">
    <source>
        <dbReference type="EMBL" id="KAI3376931.1"/>
    </source>
</evidence>
<reference evidence="1" key="1">
    <citation type="submission" date="2022-04" db="EMBL/GenBank/DDBJ databases">
        <title>Jade perch genome.</title>
        <authorList>
            <person name="Chao B."/>
        </authorList>
    </citation>
    <scope>NUCLEOTIDE SEQUENCE</scope>
    <source>
        <strain evidence="1">CB-2022</strain>
    </source>
</reference>
<protein>
    <submittedName>
        <fullName evidence="1">Uncharacterized protein</fullName>
    </submittedName>
</protein>
<name>A0ACB8X9X5_9TELE</name>
<keyword evidence="2" id="KW-1185">Reference proteome</keyword>
<accession>A0ACB8X9X5</accession>
<organism evidence="1 2">
    <name type="scientific">Scortum barcoo</name>
    <name type="common">barcoo grunter</name>
    <dbReference type="NCBI Taxonomy" id="214431"/>
    <lineage>
        <taxon>Eukaryota</taxon>
        <taxon>Metazoa</taxon>
        <taxon>Chordata</taxon>
        <taxon>Craniata</taxon>
        <taxon>Vertebrata</taxon>
        <taxon>Euteleostomi</taxon>
        <taxon>Actinopterygii</taxon>
        <taxon>Neopterygii</taxon>
        <taxon>Teleostei</taxon>
        <taxon>Neoteleostei</taxon>
        <taxon>Acanthomorphata</taxon>
        <taxon>Eupercaria</taxon>
        <taxon>Centrarchiformes</taxon>
        <taxon>Terapontoidei</taxon>
        <taxon>Terapontidae</taxon>
        <taxon>Scortum</taxon>
    </lineage>
</organism>
<dbReference type="Proteomes" id="UP000831701">
    <property type="component" value="Chromosome 1"/>
</dbReference>
<proteinExistence type="predicted"/>
<sequence>MNEENESVCVNRTLTEMDCFSNLEDIDVTADGSPVLRVRQERKKSRVNFFVLNLAVTDLQFVLTLPFWAVDTALDFSWPFGDAMCKIILSVTVMNMYASVFFLTAMSVTRYWSVASALKNRTVHKSCSTKWISATIWTLATLATAPTSIFSTVSNVTGEKLCLLRFPGGQYWLAVYHIQKILVGFVLPMSIVSISYIMLLRFIRVRSMKTSNPKRRSQVTKSITIVVLSFFLCWMPNHAITLWSVLVKLNVANWDKAYYIVHTYAFPLTVCLAHTNSCLNPIIYCPDEEGVQGQTERCSEAGAAPTLKVTTQNRSERVLCFHGPLLYEAKCVKINIKDKQIKYFIHYSGWNKNSFVMEMLCLSAAGMNGFLKAEFSNMWTATLRNKKSFKRPINKMLLYFLRDHYVEGKMRGLAPSKKIAAVQQKNVDLKVKKAKQKRGDVHQHRVEVKVKIPEELKPWLVDDWDLITRQKQLFHLPAKKNIETVLEDYANYKKSKGNSDNNIYKHQKSDEIYTPIVKNFSLGDSMLSVNNREYAVNEVVAGIREYFNVMLGTQLLYKFERPQYAEILAEHTGHADVSVRIGAMLAYTPLDEKSLALLLSYLQDFLNVDSAGCAQILTITKAAVPSWMPPCHIPRPACDDLCVLAKQASSPVLMPEYQHAPEVPNFTKYGHVRQKTAVVFSLLLPHHFPENTDWNKYDDRLMKAVERGEVDKVAAVLSKKGIIPTKLDVEGRSAFHLAATRGHLDCLNLILGHSVDVTATDATEVNGMK</sequence>
<dbReference type="EMBL" id="CM041531">
    <property type="protein sequence ID" value="KAI3376931.1"/>
    <property type="molecule type" value="Genomic_DNA"/>
</dbReference>